<accession>A0A2P6S709</accession>
<evidence type="ECO:0000313" key="3">
    <source>
        <dbReference type="EMBL" id="PRQ54472.1"/>
    </source>
</evidence>
<evidence type="ECO:0000256" key="2">
    <source>
        <dbReference type="ARBA" id="ARBA00022679"/>
    </source>
</evidence>
<dbReference type="GO" id="GO:0047251">
    <property type="term" value="F:thiohydroximate beta-D-glucosyltransferase activity"/>
    <property type="evidence" value="ECO:0007669"/>
    <property type="project" value="UniProtKB-EC"/>
</dbReference>
<reference evidence="3 4" key="1">
    <citation type="journal article" date="2018" name="Nat. Genet.">
        <title>The Rosa genome provides new insights in the design of modern roses.</title>
        <authorList>
            <person name="Bendahmane M."/>
        </authorList>
    </citation>
    <scope>NUCLEOTIDE SEQUENCE [LARGE SCALE GENOMIC DNA]</scope>
    <source>
        <strain evidence="4">cv. Old Blush</strain>
    </source>
</reference>
<evidence type="ECO:0000313" key="4">
    <source>
        <dbReference type="Proteomes" id="UP000238479"/>
    </source>
</evidence>
<protein>
    <submittedName>
        <fullName evidence="3">Putative N-hydroxythioamide S-beta-glucosyltransferase</fullName>
        <ecNumber evidence="3">2.4.1.195</ecNumber>
    </submittedName>
</protein>
<dbReference type="InterPro" id="IPR002213">
    <property type="entry name" value="UDP_glucos_trans"/>
</dbReference>
<dbReference type="Gramene" id="PRQ54472">
    <property type="protein sequence ID" value="PRQ54472"/>
    <property type="gene ID" value="RchiOBHm_Chr1g0314031"/>
</dbReference>
<dbReference type="AlphaFoldDB" id="A0A2P6S709"/>
<keyword evidence="3" id="KW-0328">Glycosyltransferase</keyword>
<comment type="similarity">
    <text evidence="1">Belongs to the UDP-glycosyltransferase family.</text>
</comment>
<dbReference type="EC" id="2.4.1.195" evidence="3"/>
<organism evidence="3 4">
    <name type="scientific">Rosa chinensis</name>
    <name type="common">China rose</name>
    <dbReference type="NCBI Taxonomy" id="74649"/>
    <lineage>
        <taxon>Eukaryota</taxon>
        <taxon>Viridiplantae</taxon>
        <taxon>Streptophyta</taxon>
        <taxon>Embryophyta</taxon>
        <taxon>Tracheophyta</taxon>
        <taxon>Spermatophyta</taxon>
        <taxon>Magnoliopsida</taxon>
        <taxon>eudicotyledons</taxon>
        <taxon>Gunneridae</taxon>
        <taxon>Pentapetalae</taxon>
        <taxon>rosids</taxon>
        <taxon>fabids</taxon>
        <taxon>Rosales</taxon>
        <taxon>Rosaceae</taxon>
        <taxon>Rosoideae</taxon>
        <taxon>Rosoideae incertae sedis</taxon>
        <taxon>Rosa</taxon>
    </lineage>
</organism>
<name>A0A2P6S709_ROSCH</name>
<dbReference type="GO" id="GO:0080044">
    <property type="term" value="F:quercetin 7-O-glucosyltransferase activity"/>
    <property type="evidence" value="ECO:0007669"/>
    <property type="project" value="TreeGrafter"/>
</dbReference>
<keyword evidence="2 3" id="KW-0808">Transferase</keyword>
<dbReference type="Pfam" id="PF00201">
    <property type="entry name" value="UDPGT"/>
    <property type="match status" value="1"/>
</dbReference>
<dbReference type="PANTHER" id="PTHR11926">
    <property type="entry name" value="GLUCOSYL/GLUCURONOSYL TRANSFERASES"/>
    <property type="match status" value="1"/>
</dbReference>
<sequence>MLKKPDSNPAYLRMQLNQYSNLDKADWIFGNTLQALESEIKGDRGYGASLWKPLGEECIKWLEAKAPKSVVYVSFGSMVSLTAEQMEQFASGLKESGVHFLWVVRASELSKLPNEIIDSVKEKGLLVTWRNQLEALAHDAIGYFVTHCGWNSILEGLRLGGSNGCSAKVG</sequence>
<dbReference type="Proteomes" id="UP000238479">
    <property type="component" value="Chromosome 1"/>
</dbReference>
<dbReference type="CDD" id="cd03784">
    <property type="entry name" value="GT1_Gtf-like"/>
    <property type="match status" value="1"/>
</dbReference>
<dbReference type="STRING" id="74649.A0A2P6S709"/>
<evidence type="ECO:0000256" key="1">
    <source>
        <dbReference type="ARBA" id="ARBA00009995"/>
    </source>
</evidence>
<dbReference type="EMBL" id="PDCK01000039">
    <property type="protein sequence ID" value="PRQ54472.1"/>
    <property type="molecule type" value="Genomic_DNA"/>
</dbReference>
<gene>
    <name evidence="3" type="ORF">RchiOBHm_Chr1g0314031</name>
</gene>
<dbReference type="Gene3D" id="3.40.50.2000">
    <property type="entry name" value="Glycogen Phosphorylase B"/>
    <property type="match status" value="2"/>
</dbReference>
<dbReference type="GO" id="GO:0080043">
    <property type="term" value="F:quercetin 3-O-glucosyltransferase activity"/>
    <property type="evidence" value="ECO:0007669"/>
    <property type="project" value="TreeGrafter"/>
</dbReference>
<dbReference type="SUPFAM" id="SSF53756">
    <property type="entry name" value="UDP-Glycosyltransferase/glycogen phosphorylase"/>
    <property type="match status" value="1"/>
</dbReference>
<dbReference type="PANTHER" id="PTHR11926:SF727">
    <property type="entry name" value="UDP-GLYCOSYLTRANSFERASE 74B1"/>
    <property type="match status" value="1"/>
</dbReference>
<keyword evidence="4" id="KW-1185">Reference proteome</keyword>
<proteinExistence type="inferred from homology"/>
<comment type="caution">
    <text evidence="3">The sequence shown here is derived from an EMBL/GenBank/DDBJ whole genome shotgun (WGS) entry which is preliminary data.</text>
</comment>